<feature type="transmembrane region" description="Helical" evidence="1">
    <location>
        <begin position="52"/>
        <end position="74"/>
    </location>
</feature>
<name>A0A0T5ZY15_UNCKA</name>
<feature type="transmembrane region" description="Helical" evidence="1">
    <location>
        <begin position="20"/>
        <end position="40"/>
    </location>
</feature>
<keyword evidence="1" id="KW-0472">Membrane</keyword>
<evidence type="ECO:0000313" key="2">
    <source>
        <dbReference type="EMBL" id="KRT67606.1"/>
    </source>
</evidence>
<comment type="caution">
    <text evidence="2">The sequence shown here is derived from an EMBL/GenBank/DDBJ whole genome shotgun (WGS) entry which is preliminary data.</text>
</comment>
<accession>A0A0T5ZY15</accession>
<protein>
    <submittedName>
        <fullName evidence="2">Uncharacterized protein</fullName>
    </submittedName>
</protein>
<sequence>MLDSMFEVRWNVNLDSLNVVYFSTVILKILVLTLVFAALARPAHAYLDPGTGSYFVQILIAGLAGGGYLIVTFWSKIKGFFSSILKSGKKEKKDDGRVDSHRP</sequence>
<dbReference type="STRING" id="1576480.XU08_C0001G0012"/>
<dbReference type="Proteomes" id="UP000051297">
    <property type="component" value="Unassembled WGS sequence"/>
</dbReference>
<keyword evidence="1" id="KW-0812">Transmembrane</keyword>
<gene>
    <name evidence="2" type="ORF">XU08_C0001G0012</name>
</gene>
<dbReference type="AlphaFoldDB" id="A0A0T5ZY15"/>
<dbReference type="PATRIC" id="fig|1576480.3.peg.12"/>
<evidence type="ECO:0000256" key="1">
    <source>
        <dbReference type="SAM" id="Phobius"/>
    </source>
</evidence>
<dbReference type="EMBL" id="LDXK01000001">
    <property type="protein sequence ID" value="KRT67606.1"/>
    <property type="molecule type" value="Genomic_DNA"/>
</dbReference>
<organism evidence="2 3">
    <name type="scientific">candidate division WWE3 bacterium CSP1-7</name>
    <dbReference type="NCBI Taxonomy" id="1576480"/>
    <lineage>
        <taxon>Bacteria</taxon>
        <taxon>Katanobacteria</taxon>
    </lineage>
</organism>
<reference evidence="2 3" key="1">
    <citation type="submission" date="2015-05" db="EMBL/GenBank/DDBJ databases">
        <title>Critical biogeochemical functions in the subsurface are associated with bacteria from new phyla and little studied lineages.</title>
        <authorList>
            <person name="Hug L.A."/>
            <person name="Thomas B.C."/>
            <person name="Sharon I."/>
            <person name="Brown C.T."/>
            <person name="Sharma R."/>
            <person name="Hettich R.L."/>
            <person name="Wilkins M.J."/>
            <person name="Williams K.H."/>
            <person name="Singh A."/>
            <person name="Banfield J.F."/>
        </authorList>
    </citation>
    <scope>NUCLEOTIDE SEQUENCE [LARGE SCALE GENOMIC DNA]</scope>
    <source>
        <strain evidence="2">CSP1-7</strain>
    </source>
</reference>
<proteinExistence type="predicted"/>
<evidence type="ECO:0000313" key="3">
    <source>
        <dbReference type="Proteomes" id="UP000051297"/>
    </source>
</evidence>
<keyword evidence="1" id="KW-1133">Transmembrane helix</keyword>